<comment type="caution">
    <text evidence="2">The sequence shown here is derived from an EMBL/GenBank/DDBJ whole genome shotgun (WGS) entry which is preliminary data.</text>
</comment>
<dbReference type="Proteomes" id="UP000754750">
    <property type="component" value="Unassembled WGS sequence"/>
</dbReference>
<dbReference type="Pfam" id="PF07907">
    <property type="entry name" value="YibE_F"/>
    <property type="match status" value="1"/>
</dbReference>
<keyword evidence="1" id="KW-0472">Membrane</keyword>
<dbReference type="InterPro" id="IPR012507">
    <property type="entry name" value="YibE_F"/>
</dbReference>
<dbReference type="AlphaFoldDB" id="A0A928Q570"/>
<sequence length="395" mass="42236">MDQKQQNNFLFGLFKKLKKIAPRKIAVWLACLFLVAGAILLVGQIGRASENSQGANAQYVSAKVTKILSDNTSSDPASGGRMLGEQLLRIQISEGPHKGETMDIPNYLSALHNIYARQGMRIIVRVDTQINGSYTASVYNYDRNVPLLSLAAIFLLTLCLIGGKKGIKSMLGLVFTLGSMIFLMLPMILSGISPILSAVLIAVLTTVVCFILLDGINRKTISAMLGTVCGVGCSAVFAELAGLAASLNGYNMQEAESLLLQADSHPVQVQGLLVAGIIISALGAAMDISISIASSVHEFHQLNPALRPTDLFRSGMNVGRDAMGTMANTLILAFFGSSLNLMILIFSYGIPFSQLINTDLIGVEIIQAVTANFGMILSIPLVALFSSRIISKSHR</sequence>
<keyword evidence="1" id="KW-0812">Transmembrane</keyword>
<name>A0A928Q570_9FIRM</name>
<protein>
    <submittedName>
        <fullName evidence="2">YibE/F family protein</fullName>
    </submittedName>
</protein>
<evidence type="ECO:0000256" key="1">
    <source>
        <dbReference type="SAM" id="Phobius"/>
    </source>
</evidence>
<dbReference type="PANTHER" id="PTHR41771:SF1">
    <property type="entry name" value="MEMBRANE PROTEIN"/>
    <property type="match status" value="1"/>
</dbReference>
<dbReference type="PANTHER" id="PTHR41771">
    <property type="entry name" value="MEMBRANE PROTEIN-RELATED"/>
    <property type="match status" value="1"/>
</dbReference>
<organism evidence="2 3">
    <name type="scientific">Faecalispora sporosphaeroides</name>
    <dbReference type="NCBI Taxonomy" id="1549"/>
    <lineage>
        <taxon>Bacteria</taxon>
        <taxon>Bacillati</taxon>
        <taxon>Bacillota</taxon>
        <taxon>Clostridia</taxon>
        <taxon>Eubacteriales</taxon>
        <taxon>Oscillospiraceae</taxon>
        <taxon>Faecalispora</taxon>
    </lineage>
</organism>
<feature type="transmembrane region" description="Helical" evidence="1">
    <location>
        <begin position="25"/>
        <end position="46"/>
    </location>
</feature>
<feature type="transmembrane region" description="Helical" evidence="1">
    <location>
        <begin position="170"/>
        <end position="189"/>
    </location>
</feature>
<dbReference type="EMBL" id="SVNY01000003">
    <property type="protein sequence ID" value="MBE6833522.1"/>
    <property type="molecule type" value="Genomic_DNA"/>
</dbReference>
<evidence type="ECO:0000313" key="3">
    <source>
        <dbReference type="Proteomes" id="UP000754750"/>
    </source>
</evidence>
<evidence type="ECO:0000313" key="2">
    <source>
        <dbReference type="EMBL" id="MBE6833522.1"/>
    </source>
</evidence>
<feature type="transmembrane region" description="Helical" evidence="1">
    <location>
        <begin position="330"/>
        <end position="350"/>
    </location>
</feature>
<feature type="transmembrane region" description="Helical" evidence="1">
    <location>
        <begin position="225"/>
        <end position="247"/>
    </location>
</feature>
<feature type="transmembrane region" description="Helical" evidence="1">
    <location>
        <begin position="267"/>
        <end position="285"/>
    </location>
</feature>
<accession>A0A928Q570</accession>
<gene>
    <name evidence="2" type="ORF">E7512_08070</name>
</gene>
<feature type="transmembrane region" description="Helical" evidence="1">
    <location>
        <begin position="145"/>
        <end position="163"/>
    </location>
</feature>
<proteinExistence type="predicted"/>
<dbReference type="RefSeq" id="WP_020072520.1">
    <property type="nucleotide sequence ID" value="NZ_SVNY01000003.1"/>
</dbReference>
<feature type="transmembrane region" description="Helical" evidence="1">
    <location>
        <begin position="195"/>
        <end position="213"/>
    </location>
</feature>
<keyword evidence="1" id="KW-1133">Transmembrane helix</keyword>
<feature type="transmembrane region" description="Helical" evidence="1">
    <location>
        <begin position="365"/>
        <end position="385"/>
    </location>
</feature>
<reference evidence="2" key="1">
    <citation type="submission" date="2019-04" db="EMBL/GenBank/DDBJ databases">
        <title>Evolution of Biomass-Degrading Anaerobic Consortia Revealed by Metagenomics.</title>
        <authorList>
            <person name="Peng X."/>
        </authorList>
    </citation>
    <scope>NUCLEOTIDE SEQUENCE</scope>
    <source>
        <strain evidence="2">SIG551</strain>
    </source>
</reference>